<dbReference type="InterPro" id="IPR000626">
    <property type="entry name" value="Ubiquitin-like_dom"/>
</dbReference>
<dbReference type="AlphaFoldDB" id="W2X2A5"/>
<feature type="region of interest" description="Disordered" evidence="7">
    <location>
        <begin position="289"/>
        <end position="319"/>
    </location>
</feature>
<proteinExistence type="predicted"/>
<dbReference type="GO" id="GO:0005686">
    <property type="term" value="C:U2 snRNP"/>
    <property type="evidence" value="ECO:0007669"/>
    <property type="project" value="TreeGrafter"/>
</dbReference>
<dbReference type="Gene3D" id="3.10.20.90">
    <property type="entry name" value="Phosphatidylinositol 3-kinase Catalytic Subunit, Chain A, domain 1"/>
    <property type="match status" value="1"/>
</dbReference>
<evidence type="ECO:0000259" key="9">
    <source>
        <dbReference type="PROSITE" id="PS50128"/>
    </source>
</evidence>
<evidence type="ECO:0000313" key="11">
    <source>
        <dbReference type="Proteomes" id="UP000018958"/>
    </source>
</evidence>
<organism evidence="10 11">
    <name type="scientific">Phytophthora nicotianae CJ01A1</name>
    <dbReference type="NCBI Taxonomy" id="1317063"/>
    <lineage>
        <taxon>Eukaryota</taxon>
        <taxon>Sar</taxon>
        <taxon>Stramenopiles</taxon>
        <taxon>Oomycota</taxon>
        <taxon>Peronosporomycetes</taxon>
        <taxon>Peronosporales</taxon>
        <taxon>Peronosporaceae</taxon>
        <taxon>Phytophthora</taxon>
    </lineage>
</organism>
<dbReference type="InterPro" id="IPR029071">
    <property type="entry name" value="Ubiquitin-like_domsf"/>
</dbReference>
<dbReference type="InterPro" id="IPR045146">
    <property type="entry name" value="SF3A1"/>
</dbReference>
<dbReference type="GO" id="GO:0045292">
    <property type="term" value="P:mRNA cis splicing, via spliceosome"/>
    <property type="evidence" value="ECO:0007669"/>
    <property type="project" value="InterPro"/>
</dbReference>
<feature type="domain" description="SURP motif" evidence="9">
    <location>
        <begin position="30"/>
        <end position="71"/>
    </location>
</feature>
<feature type="domain" description="Ubiquitin-like" evidence="8">
    <location>
        <begin position="595"/>
        <end position="680"/>
    </location>
</feature>
<accession>W2X2A5</accession>
<dbReference type="EMBL" id="ANIX01001778">
    <property type="protein sequence ID" value="ETP16523.1"/>
    <property type="molecule type" value="Genomic_DNA"/>
</dbReference>
<feature type="region of interest" description="Disordered" evidence="7">
    <location>
        <begin position="545"/>
        <end position="589"/>
    </location>
</feature>
<keyword evidence="3" id="KW-0747">Spliceosome</keyword>
<dbReference type="PANTHER" id="PTHR15316:SF1">
    <property type="entry name" value="SPLICING FACTOR 3A SUBUNIT 1"/>
    <property type="match status" value="1"/>
</dbReference>
<dbReference type="GO" id="GO:0000381">
    <property type="term" value="P:regulation of alternative mRNA splicing, via spliceosome"/>
    <property type="evidence" value="ECO:0007669"/>
    <property type="project" value="TreeGrafter"/>
</dbReference>
<keyword evidence="2" id="KW-0507">mRNA processing</keyword>
<dbReference type="SUPFAM" id="SSF109905">
    <property type="entry name" value="Surp module (SWAP domain)"/>
    <property type="match status" value="2"/>
</dbReference>
<dbReference type="GO" id="GO:0071004">
    <property type="term" value="C:U2-type prespliceosome"/>
    <property type="evidence" value="ECO:0007669"/>
    <property type="project" value="TreeGrafter"/>
</dbReference>
<dbReference type="Pfam" id="PF12230">
    <property type="entry name" value="PRP21_like_P"/>
    <property type="match status" value="2"/>
</dbReference>
<dbReference type="FunFam" id="1.10.10.790:FF:000002">
    <property type="entry name" value="Splicing factor 3A subunit 1"/>
    <property type="match status" value="1"/>
</dbReference>
<evidence type="ECO:0000256" key="2">
    <source>
        <dbReference type="ARBA" id="ARBA00022664"/>
    </source>
</evidence>
<dbReference type="SUPFAM" id="SSF54236">
    <property type="entry name" value="Ubiquitin-like"/>
    <property type="match status" value="1"/>
</dbReference>
<dbReference type="FunFam" id="1.10.10.790:FF:000001">
    <property type="entry name" value="Splicing factor 3a, subunit 1"/>
    <property type="match status" value="1"/>
</dbReference>
<feature type="compositionally biased region" description="Acidic residues" evidence="7">
    <location>
        <begin position="307"/>
        <end position="319"/>
    </location>
</feature>
<protein>
    <recommendedName>
        <fullName evidence="12">Splicing factor 3A subunit 1</fullName>
    </recommendedName>
</protein>
<sequence>MAAEPEEQHDATVQGRVTGIIYPPPDIRAVVDKTAQFVANNGRAFESRIVGERMSAKFSFLRESDPYHAYYEHKVSEFIAKKDELPPAPESQQQEQEQAAEQQQEKAQEIVKEMETTGDVVVEKKAVQDVTAQVAKKIKGKELEPPPEEKFIIKHPTLSALDQEIMYLTAQYTALSGSSFLSGLATREQRNPQFDFLKPTHPLFAYFTALVESYTLVLAKQDAQMKRIEEGMGRMKVLDRCVHRMEWQRTEQERKDKEAAESDAERRALAQIDWHDFVVVETINFDDDDDLGASATVGENEAKGSDDDMDMEEDDDDEPKPEIKVVEDYVPQATAATAQQPLLSVDGKTLSSAEANEHMRILLMNPKWREETQRHLEKQKESSYAAGSAIADSLRRFATKRADIFASSAEEEARLMKATTAPTVAEPQHQQQQQQQEDGMEEDSDEEEKTVPSSDTFQGQQVPMSTEFTDLGQMPTSTLLSQPTPAMSAPMASAPMMMPPGVVPLGMGASMPTHGMVPGMMPPNAGSPGLVPPHMQALGSMPPGMSSGPPGIAAGPPGVSGPPGEDLEPAAKRQRTGGSSLMPEKEFASRHPGMVRLVVKVPNDPDNAQWKLEGQTLTVELDVKDNMRTLKQKLMADLNMPVNKQQLKFSMGFVKDALTCAHYNFINDTVLELSVRQRGGRR</sequence>
<evidence type="ECO:0000259" key="8">
    <source>
        <dbReference type="PROSITE" id="PS50053"/>
    </source>
</evidence>
<dbReference type="GO" id="GO:0003723">
    <property type="term" value="F:RNA binding"/>
    <property type="evidence" value="ECO:0007669"/>
    <property type="project" value="InterPro"/>
</dbReference>
<dbReference type="PROSITE" id="PS50053">
    <property type="entry name" value="UBIQUITIN_2"/>
    <property type="match status" value="1"/>
</dbReference>
<evidence type="ECO:0000256" key="5">
    <source>
        <dbReference type="ARBA" id="ARBA00023187"/>
    </source>
</evidence>
<dbReference type="InterPro" id="IPR035967">
    <property type="entry name" value="SWAP/Surp_sf"/>
</dbReference>
<feature type="compositionally biased region" description="Low complexity" evidence="7">
    <location>
        <begin position="426"/>
        <end position="437"/>
    </location>
</feature>
<dbReference type="GO" id="GO:0071013">
    <property type="term" value="C:catalytic step 2 spliceosome"/>
    <property type="evidence" value="ECO:0007669"/>
    <property type="project" value="TreeGrafter"/>
</dbReference>
<feature type="compositionally biased region" description="Acidic residues" evidence="7">
    <location>
        <begin position="438"/>
        <end position="448"/>
    </location>
</feature>
<evidence type="ECO:0000256" key="3">
    <source>
        <dbReference type="ARBA" id="ARBA00022728"/>
    </source>
</evidence>
<dbReference type="CDD" id="cd01800">
    <property type="entry name" value="Ubl_SF3a120"/>
    <property type="match status" value="1"/>
</dbReference>
<dbReference type="Proteomes" id="UP000018958">
    <property type="component" value="Unassembled WGS sequence"/>
</dbReference>
<keyword evidence="5" id="KW-0508">mRNA splicing</keyword>
<dbReference type="InterPro" id="IPR000061">
    <property type="entry name" value="Surp"/>
</dbReference>
<evidence type="ECO:0000313" key="10">
    <source>
        <dbReference type="EMBL" id="ETP16523.1"/>
    </source>
</evidence>
<gene>
    <name evidence="10" type="ORF">F441_08891</name>
</gene>
<dbReference type="Gene3D" id="1.10.10.790">
    <property type="entry name" value="Surp module"/>
    <property type="match status" value="2"/>
</dbReference>
<feature type="region of interest" description="Disordered" evidence="7">
    <location>
        <begin position="86"/>
        <end position="107"/>
    </location>
</feature>
<dbReference type="InterPro" id="IPR022030">
    <property type="entry name" value="SF3A1_dom"/>
</dbReference>
<keyword evidence="4" id="KW-0677">Repeat</keyword>
<feature type="domain" description="SURP motif" evidence="9">
    <location>
        <begin position="165"/>
        <end position="207"/>
    </location>
</feature>
<feature type="compositionally biased region" description="Polar residues" evidence="7">
    <location>
        <begin position="451"/>
        <end position="461"/>
    </location>
</feature>
<comment type="caution">
    <text evidence="10">The sequence shown here is derived from an EMBL/GenBank/DDBJ whole genome shotgun (WGS) entry which is preliminary data.</text>
</comment>
<keyword evidence="6" id="KW-0539">Nucleus</keyword>
<reference evidence="10 11" key="1">
    <citation type="submission" date="2013-11" db="EMBL/GenBank/DDBJ databases">
        <title>The Genome Sequence of Phytophthora parasitica CJ01A1.</title>
        <authorList>
            <consortium name="The Broad Institute Genomics Platform"/>
            <person name="Russ C."/>
            <person name="Tyler B."/>
            <person name="Panabieres F."/>
            <person name="Shan W."/>
            <person name="Tripathy S."/>
            <person name="Grunwald N."/>
            <person name="Machado M."/>
            <person name="Johnson C.S."/>
            <person name="Walker B."/>
            <person name="Young S.K."/>
            <person name="Zeng Q."/>
            <person name="Gargeya S."/>
            <person name="Fitzgerald M."/>
            <person name="Haas B."/>
            <person name="Abouelleil A."/>
            <person name="Allen A.W."/>
            <person name="Alvarado L."/>
            <person name="Arachchi H.M."/>
            <person name="Berlin A.M."/>
            <person name="Chapman S.B."/>
            <person name="Gainer-Dewar J."/>
            <person name="Goldberg J."/>
            <person name="Griggs A."/>
            <person name="Gujja S."/>
            <person name="Hansen M."/>
            <person name="Howarth C."/>
            <person name="Imamovic A."/>
            <person name="Ireland A."/>
            <person name="Larimer J."/>
            <person name="McCowan C."/>
            <person name="Murphy C."/>
            <person name="Pearson M."/>
            <person name="Poon T.W."/>
            <person name="Priest M."/>
            <person name="Roberts A."/>
            <person name="Saif S."/>
            <person name="Shea T."/>
            <person name="Sisk P."/>
            <person name="Sykes S."/>
            <person name="Wortman J."/>
            <person name="Nusbaum C."/>
            <person name="Birren B."/>
        </authorList>
    </citation>
    <scope>NUCLEOTIDE SEQUENCE [LARGE SCALE GENOMIC DNA]</scope>
    <source>
        <strain evidence="10 11">CJ01A1</strain>
    </source>
</reference>
<name>W2X2A5_PHYNI</name>
<feature type="region of interest" description="Disordered" evidence="7">
    <location>
        <begin position="419"/>
        <end position="461"/>
    </location>
</feature>
<evidence type="ECO:0000256" key="6">
    <source>
        <dbReference type="ARBA" id="ARBA00023242"/>
    </source>
</evidence>
<dbReference type="SMART" id="SM00648">
    <property type="entry name" value="SWAP"/>
    <property type="match status" value="2"/>
</dbReference>
<feature type="compositionally biased region" description="Low complexity" evidence="7">
    <location>
        <begin position="92"/>
        <end position="102"/>
    </location>
</feature>
<dbReference type="PANTHER" id="PTHR15316">
    <property type="entry name" value="SPLICEOSOME ASSOCIATED PROTEIN 114/SWAP SPLICING FACTOR-RELATED"/>
    <property type="match status" value="1"/>
</dbReference>
<evidence type="ECO:0000256" key="1">
    <source>
        <dbReference type="ARBA" id="ARBA00004123"/>
    </source>
</evidence>
<dbReference type="PROSITE" id="PS50128">
    <property type="entry name" value="SURP"/>
    <property type="match status" value="2"/>
</dbReference>
<evidence type="ECO:0000256" key="7">
    <source>
        <dbReference type="SAM" id="MobiDB-lite"/>
    </source>
</evidence>
<dbReference type="Pfam" id="PF00240">
    <property type="entry name" value="ubiquitin"/>
    <property type="match status" value="1"/>
</dbReference>
<evidence type="ECO:0000256" key="4">
    <source>
        <dbReference type="ARBA" id="ARBA00022737"/>
    </source>
</evidence>
<dbReference type="InterPro" id="IPR035563">
    <property type="entry name" value="SF3As1_ubi"/>
</dbReference>
<feature type="compositionally biased region" description="Low complexity" evidence="7">
    <location>
        <begin position="545"/>
        <end position="557"/>
    </location>
</feature>
<dbReference type="Pfam" id="PF01805">
    <property type="entry name" value="Surp"/>
    <property type="match status" value="2"/>
</dbReference>
<comment type="subcellular location">
    <subcellularLocation>
        <location evidence="1">Nucleus</location>
    </subcellularLocation>
</comment>
<dbReference type="OrthoDB" id="447637at2759"/>
<evidence type="ECO:0008006" key="12">
    <source>
        <dbReference type="Google" id="ProtNLM"/>
    </source>
</evidence>